<evidence type="ECO:0000313" key="2">
    <source>
        <dbReference type="EMBL" id="QNP70463.1"/>
    </source>
</evidence>
<evidence type="ECO:0000256" key="1">
    <source>
        <dbReference type="SAM" id="MobiDB-lite"/>
    </source>
</evidence>
<accession>A0A7H0ICE7</accession>
<name>A0A7H0ICE7_9ACTN</name>
<gene>
    <name evidence="2" type="primary">tgmA</name>
    <name evidence="2" type="ORF">IAG44_14100</name>
</gene>
<organism evidence="2 3">
    <name type="scientific">Streptomyces roseirectus</name>
    <dbReference type="NCBI Taxonomy" id="2768066"/>
    <lineage>
        <taxon>Bacteria</taxon>
        <taxon>Bacillati</taxon>
        <taxon>Actinomycetota</taxon>
        <taxon>Actinomycetes</taxon>
        <taxon>Kitasatosporales</taxon>
        <taxon>Streptomycetaceae</taxon>
        <taxon>Streptomyces</taxon>
    </lineage>
</organism>
<dbReference type="KEGG" id="sroi:IAG44_14100"/>
<dbReference type="RefSeq" id="WP_187747474.1">
    <property type="nucleotide sequence ID" value="NZ_CP060828.1"/>
</dbReference>
<dbReference type="Proteomes" id="UP000516052">
    <property type="component" value="Chromosome"/>
</dbReference>
<feature type="region of interest" description="Disordered" evidence="1">
    <location>
        <begin position="1"/>
        <end position="78"/>
    </location>
</feature>
<keyword evidence="3" id="KW-1185">Reference proteome</keyword>
<dbReference type="InterPro" id="IPR026496">
    <property type="entry name" value="GRASP_targ"/>
</dbReference>
<evidence type="ECO:0000313" key="3">
    <source>
        <dbReference type="Proteomes" id="UP000516052"/>
    </source>
</evidence>
<dbReference type="NCBIfam" id="TIGR04186">
    <property type="entry name" value="GRASP_targ"/>
    <property type="match status" value="1"/>
</dbReference>
<sequence length="78" mass="8183">MAEALKGQRPYALSGARFRPASENPVLSAPVYDPRTQTARLADGVPLTSMATSQKTNPDGDVKNPPPSDEGADPGAFE</sequence>
<dbReference type="AlphaFoldDB" id="A0A7H0ICE7"/>
<reference evidence="2 3" key="1">
    <citation type="submission" date="2020-08" db="EMBL/GenBank/DDBJ databases">
        <title>A novel species.</title>
        <authorList>
            <person name="Gao J."/>
        </authorList>
    </citation>
    <scope>NUCLEOTIDE SEQUENCE [LARGE SCALE GENOMIC DNA]</scope>
    <source>
        <strain evidence="2 3">CRXT-G-22</strain>
    </source>
</reference>
<proteinExistence type="predicted"/>
<protein>
    <submittedName>
        <fullName evidence="2">Putative ATP-grasp-modified RiPP</fullName>
    </submittedName>
</protein>
<dbReference type="EMBL" id="CP060828">
    <property type="protein sequence ID" value="QNP70463.1"/>
    <property type="molecule type" value="Genomic_DNA"/>
</dbReference>